<feature type="region of interest" description="Disordered" evidence="4">
    <location>
        <begin position="1"/>
        <end position="23"/>
    </location>
</feature>
<dbReference type="GO" id="GO:0003700">
    <property type="term" value="F:DNA-binding transcription factor activity"/>
    <property type="evidence" value="ECO:0007669"/>
    <property type="project" value="TreeGrafter"/>
</dbReference>
<dbReference type="InterPro" id="IPR010982">
    <property type="entry name" value="Lambda_DNA-bd_dom_sf"/>
</dbReference>
<evidence type="ECO:0000256" key="4">
    <source>
        <dbReference type="SAM" id="MobiDB-lite"/>
    </source>
</evidence>
<evidence type="ECO:0000256" key="2">
    <source>
        <dbReference type="ARBA" id="ARBA00023125"/>
    </source>
</evidence>
<dbReference type="Proteomes" id="UP001199260">
    <property type="component" value="Unassembled WGS sequence"/>
</dbReference>
<dbReference type="InterPro" id="IPR028082">
    <property type="entry name" value="Peripla_BP_I"/>
</dbReference>
<dbReference type="PROSITE" id="PS00356">
    <property type="entry name" value="HTH_LACI_1"/>
    <property type="match status" value="1"/>
</dbReference>
<dbReference type="PANTHER" id="PTHR30146">
    <property type="entry name" value="LACI-RELATED TRANSCRIPTIONAL REPRESSOR"/>
    <property type="match status" value="1"/>
</dbReference>
<name>A0AAW4XZQ6_9BURK</name>
<proteinExistence type="predicted"/>
<keyword evidence="1" id="KW-0805">Transcription regulation</keyword>
<evidence type="ECO:0000256" key="3">
    <source>
        <dbReference type="ARBA" id="ARBA00023163"/>
    </source>
</evidence>
<keyword evidence="3" id="KW-0804">Transcription</keyword>
<dbReference type="Pfam" id="PF00356">
    <property type="entry name" value="LacI"/>
    <property type="match status" value="1"/>
</dbReference>
<organism evidence="6 7">
    <name type="scientific">Comamonas koreensis</name>
    <dbReference type="NCBI Taxonomy" id="160825"/>
    <lineage>
        <taxon>Bacteria</taxon>
        <taxon>Pseudomonadati</taxon>
        <taxon>Pseudomonadota</taxon>
        <taxon>Betaproteobacteria</taxon>
        <taxon>Burkholderiales</taxon>
        <taxon>Comamonadaceae</taxon>
        <taxon>Comamonas</taxon>
    </lineage>
</organism>
<dbReference type="Gene3D" id="3.40.50.2300">
    <property type="match status" value="2"/>
</dbReference>
<dbReference type="SUPFAM" id="SSF47413">
    <property type="entry name" value="lambda repressor-like DNA-binding domains"/>
    <property type="match status" value="1"/>
</dbReference>
<dbReference type="SUPFAM" id="SSF53822">
    <property type="entry name" value="Periplasmic binding protein-like I"/>
    <property type="match status" value="1"/>
</dbReference>
<dbReference type="CDD" id="cd01392">
    <property type="entry name" value="HTH_LacI"/>
    <property type="match status" value="1"/>
</dbReference>
<dbReference type="Pfam" id="PF13377">
    <property type="entry name" value="Peripla_BP_3"/>
    <property type="match status" value="1"/>
</dbReference>
<keyword evidence="7" id="KW-1185">Reference proteome</keyword>
<evidence type="ECO:0000313" key="7">
    <source>
        <dbReference type="Proteomes" id="UP001199260"/>
    </source>
</evidence>
<feature type="compositionally biased region" description="Pro residues" evidence="4">
    <location>
        <begin position="1"/>
        <end position="13"/>
    </location>
</feature>
<gene>
    <name evidence="6" type="ORF">LPW39_15890</name>
</gene>
<dbReference type="GO" id="GO:0000976">
    <property type="term" value="F:transcription cis-regulatory region binding"/>
    <property type="evidence" value="ECO:0007669"/>
    <property type="project" value="TreeGrafter"/>
</dbReference>
<dbReference type="SMART" id="SM00354">
    <property type="entry name" value="HTH_LACI"/>
    <property type="match status" value="1"/>
</dbReference>
<dbReference type="InterPro" id="IPR000843">
    <property type="entry name" value="HTH_LacI"/>
</dbReference>
<dbReference type="Gene3D" id="1.10.260.40">
    <property type="entry name" value="lambda repressor-like DNA-binding domains"/>
    <property type="match status" value="1"/>
</dbReference>
<keyword evidence="2 6" id="KW-0238">DNA-binding</keyword>
<evidence type="ECO:0000313" key="6">
    <source>
        <dbReference type="EMBL" id="MCD2166605.1"/>
    </source>
</evidence>
<feature type="domain" description="HTH lacI-type" evidence="5">
    <location>
        <begin position="25"/>
        <end position="79"/>
    </location>
</feature>
<dbReference type="RefSeq" id="WP_230777324.1">
    <property type="nucleotide sequence ID" value="NZ_JAJNCT010000020.1"/>
</dbReference>
<sequence length="355" mass="37382">MPPSTPLPEPVAEPPGRRSRASGRVTLQDVADAAGVSPMTVSRALRGERRVAAALADKVREVALRLGYVPDPAARALASQKSKQVLVIVPLLSNTLFVDLIEAAHKVLFAAGYHLLIGVSHYSAAEEEQLLRAYLPMRPAGLMLTGYERSAGSAQLLAASGTACVHLMELHPASAAAGMHSVGFSQVDAGVTMTEHLLAQGYRRIAFCGAQLDARVMQRLQGYRQALQQTGLADPGLEILSPERSSLALGAQLLEQVLQLGGGVDAVFFCNDDLAQGALLAANRLGLAVPTQIAIAGFNDLPGSAQMVPPLTTIHTPRGAIGAEAATMLLQLLQGQPAAQHRLDLGYHLVRRAST</sequence>
<dbReference type="PROSITE" id="PS50932">
    <property type="entry name" value="HTH_LACI_2"/>
    <property type="match status" value="1"/>
</dbReference>
<protein>
    <submittedName>
        <fullName evidence="6">LacI family DNA-binding transcriptional regulator</fullName>
    </submittedName>
</protein>
<dbReference type="CDD" id="cd01575">
    <property type="entry name" value="PBP1_GntR"/>
    <property type="match status" value="1"/>
</dbReference>
<dbReference type="AlphaFoldDB" id="A0AAW4XZQ6"/>
<reference evidence="6 7" key="1">
    <citation type="submission" date="2021-11" db="EMBL/GenBank/DDBJ databases">
        <title>Genome sequence.</title>
        <authorList>
            <person name="Sun Q."/>
        </authorList>
    </citation>
    <scope>NUCLEOTIDE SEQUENCE [LARGE SCALE GENOMIC DNA]</scope>
    <source>
        <strain evidence="6 7">KCTC 12005</strain>
    </source>
</reference>
<comment type="caution">
    <text evidence="6">The sequence shown here is derived from an EMBL/GenBank/DDBJ whole genome shotgun (WGS) entry which is preliminary data.</text>
</comment>
<evidence type="ECO:0000259" key="5">
    <source>
        <dbReference type="PROSITE" id="PS50932"/>
    </source>
</evidence>
<dbReference type="EMBL" id="JAJNCT010000020">
    <property type="protein sequence ID" value="MCD2166605.1"/>
    <property type="molecule type" value="Genomic_DNA"/>
</dbReference>
<dbReference type="InterPro" id="IPR046335">
    <property type="entry name" value="LacI/GalR-like_sensor"/>
</dbReference>
<dbReference type="PANTHER" id="PTHR30146:SF2">
    <property type="entry name" value="HTH-TYPE TRANSCRIPTIONAL REGULATOR GNTR"/>
    <property type="match status" value="1"/>
</dbReference>
<accession>A0AAW4XZQ6</accession>
<evidence type="ECO:0000256" key="1">
    <source>
        <dbReference type="ARBA" id="ARBA00023015"/>
    </source>
</evidence>